<evidence type="ECO:0000313" key="10">
    <source>
        <dbReference type="Proteomes" id="UP000815325"/>
    </source>
</evidence>
<evidence type="ECO:0000313" key="9">
    <source>
        <dbReference type="EMBL" id="KAF5842565.1"/>
    </source>
</evidence>
<feature type="domain" description="Voltage-dependent L-type calcium channel IQ-associated" evidence="8">
    <location>
        <begin position="56"/>
        <end position="110"/>
    </location>
</feature>
<sequence>RDECSINPMLAVLYFCIFMLVCTYIMIQLVIGIVLDGIQIQSFLDEMDVGQDDIQNFVKAWLELDPHGTSFIHVKLLTSLLSKIPPPLGVKGLPQEFKSVQEIILSVDIPLRQNSMTVHFTEVLHALAGRVMGAEVPEQEEFSLFLRLTNKMPKGRPHYTAAHVYAAMAVSSAVRGFLQRKLLSEMWEQLEEEGIVSTSGMNKAVSKPSADLLQQSFALLGTMDQGMQNRLASVLQQERGLSTAEAMAQVRALREASWLRKNSVHELGEQFCNNMLLRKRP</sequence>
<keyword evidence="1" id="KW-0813">Transport</keyword>
<protein>
    <recommendedName>
        <fullName evidence="8">Voltage-dependent L-type calcium channel IQ-associated domain-containing protein</fullName>
    </recommendedName>
</protein>
<feature type="non-terminal residue" evidence="9">
    <location>
        <position position="1"/>
    </location>
</feature>
<keyword evidence="3" id="KW-0851">Voltage-gated channel</keyword>
<dbReference type="PANTHER" id="PTHR45628">
    <property type="entry name" value="VOLTAGE-DEPENDENT CALCIUM CHANNEL TYPE A SUBUNIT ALPHA-1"/>
    <property type="match status" value="1"/>
</dbReference>
<keyword evidence="4" id="KW-0406">Ion transport</keyword>
<evidence type="ECO:0000256" key="5">
    <source>
        <dbReference type="ARBA" id="ARBA00023180"/>
    </source>
</evidence>
<dbReference type="Pfam" id="PF16905">
    <property type="entry name" value="GPHH"/>
    <property type="match status" value="1"/>
</dbReference>
<dbReference type="EMBL" id="MU069459">
    <property type="protein sequence ID" value="KAF5842565.1"/>
    <property type="molecule type" value="Genomic_DNA"/>
</dbReference>
<keyword evidence="2" id="KW-0677">Repeat</keyword>
<evidence type="ECO:0000256" key="3">
    <source>
        <dbReference type="ARBA" id="ARBA00022882"/>
    </source>
</evidence>
<keyword evidence="6" id="KW-0407">Ion channel</keyword>
<comment type="caution">
    <text evidence="9">The sequence shown here is derived from an EMBL/GenBank/DDBJ whole genome shotgun (WGS) entry which is preliminary data.</text>
</comment>
<keyword evidence="7" id="KW-0812">Transmembrane</keyword>
<accession>A0ABQ7H6T2</accession>
<keyword evidence="5" id="KW-0325">Glycoprotein</keyword>
<evidence type="ECO:0000259" key="8">
    <source>
        <dbReference type="Pfam" id="PF16905"/>
    </source>
</evidence>
<keyword evidence="10" id="KW-1185">Reference proteome</keyword>
<feature type="transmembrane region" description="Helical" evidence="7">
    <location>
        <begin position="12"/>
        <end position="35"/>
    </location>
</feature>
<evidence type="ECO:0000256" key="2">
    <source>
        <dbReference type="ARBA" id="ARBA00022737"/>
    </source>
</evidence>
<keyword evidence="7" id="KW-1133">Transmembrane helix</keyword>
<dbReference type="Gene3D" id="1.10.287.70">
    <property type="match status" value="1"/>
</dbReference>
<reference evidence="9" key="1">
    <citation type="submission" date="2017-08" db="EMBL/GenBank/DDBJ databases">
        <authorList>
            <person name="Polle J.E."/>
            <person name="Barry K."/>
            <person name="Cushman J."/>
            <person name="Schmutz J."/>
            <person name="Tran D."/>
            <person name="Hathwaick L.T."/>
            <person name="Yim W.C."/>
            <person name="Jenkins J."/>
            <person name="Mckie-Krisberg Z.M."/>
            <person name="Prochnik S."/>
            <person name="Lindquist E."/>
            <person name="Dockter R.B."/>
            <person name="Adam C."/>
            <person name="Molina H."/>
            <person name="Bunkerborg J."/>
            <person name="Jin E."/>
            <person name="Buchheim M."/>
            <person name="Magnuson J."/>
        </authorList>
    </citation>
    <scope>NUCLEOTIDE SEQUENCE</scope>
    <source>
        <strain evidence="9">CCAP 19/18</strain>
    </source>
</reference>
<dbReference type="InterPro" id="IPR050599">
    <property type="entry name" value="VDCC_alpha-1_subunit"/>
</dbReference>
<organism evidence="9 10">
    <name type="scientific">Dunaliella salina</name>
    <name type="common">Green alga</name>
    <name type="synonym">Protococcus salinus</name>
    <dbReference type="NCBI Taxonomy" id="3046"/>
    <lineage>
        <taxon>Eukaryota</taxon>
        <taxon>Viridiplantae</taxon>
        <taxon>Chlorophyta</taxon>
        <taxon>core chlorophytes</taxon>
        <taxon>Chlorophyceae</taxon>
        <taxon>CS clade</taxon>
        <taxon>Chlamydomonadales</taxon>
        <taxon>Dunaliellaceae</taxon>
        <taxon>Dunaliella</taxon>
    </lineage>
</organism>
<name>A0ABQ7H6T2_DUNSA</name>
<dbReference type="Gene3D" id="1.10.238.10">
    <property type="entry name" value="EF-hand"/>
    <property type="match status" value="1"/>
</dbReference>
<dbReference type="InterPro" id="IPR031649">
    <property type="entry name" value="GPHH_dom"/>
</dbReference>
<evidence type="ECO:0000256" key="6">
    <source>
        <dbReference type="ARBA" id="ARBA00023303"/>
    </source>
</evidence>
<evidence type="ECO:0000256" key="4">
    <source>
        <dbReference type="ARBA" id="ARBA00023065"/>
    </source>
</evidence>
<gene>
    <name evidence="9" type="ORF">DUNSADRAFT_6415</name>
</gene>
<dbReference type="PROSITE" id="PS50096">
    <property type="entry name" value="IQ"/>
    <property type="match status" value="1"/>
</dbReference>
<evidence type="ECO:0000256" key="7">
    <source>
        <dbReference type="SAM" id="Phobius"/>
    </source>
</evidence>
<dbReference type="Proteomes" id="UP000815325">
    <property type="component" value="Unassembled WGS sequence"/>
</dbReference>
<keyword evidence="7" id="KW-0472">Membrane</keyword>
<dbReference type="PANTHER" id="PTHR45628:SF7">
    <property type="entry name" value="VOLTAGE-DEPENDENT CALCIUM CHANNEL TYPE A SUBUNIT ALPHA-1"/>
    <property type="match status" value="1"/>
</dbReference>
<evidence type="ECO:0000256" key="1">
    <source>
        <dbReference type="ARBA" id="ARBA00022448"/>
    </source>
</evidence>
<proteinExistence type="predicted"/>